<dbReference type="AlphaFoldDB" id="A0A9Q1KD29"/>
<dbReference type="PROSITE" id="PS51840">
    <property type="entry name" value="C2_NT"/>
    <property type="match status" value="1"/>
</dbReference>
<name>A0A9Q1KD29_9CARY</name>
<dbReference type="OrthoDB" id="733571at2759"/>
<feature type="region of interest" description="Disordered" evidence="1">
    <location>
        <begin position="231"/>
        <end position="281"/>
    </location>
</feature>
<feature type="region of interest" description="Disordered" evidence="1">
    <location>
        <begin position="623"/>
        <end position="666"/>
    </location>
</feature>
<dbReference type="PANTHER" id="PTHR31182">
    <property type="entry name" value="C2 NT-TYPE DOMAIN-CONTAINING PROTEIN"/>
    <property type="match status" value="1"/>
</dbReference>
<organism evidence="3 4">
    <name type="scientific">Carnegiea gigantea</name>
    <dbReference type="NCBI Taxonomy" id="171969"/>
    <lineage>
        <taxon>Eukaryota</taxon>
        <taxon>Viridiplantae</taxon>
        <taxon>Streptophyta</taxon>
        <taxon>Embryophyta</taxon>
        <taxon>Tracheophyta</taxon>
        <taxon>Spermatophyta</taxon>
        <taxon>Magnoliopsida</taxon>
        <taxon>eudicotyledons</taxon>
        <taxon>Gunneridae</taxon>
        <taxon>Pentapetalae</taxon>
        <taxon>Caryophyllales</taxon>
        <taxon>Cactineae</taxon>
        <taxon>Cactaceae</taxon>
        <taxon>Cactoideae</taxon>
        <taxon>Echinocereeae</taxon>
        <taxon>Carnegiea</taxon>
    </lineage>
</organism>
<comment type="caution">
    <text evidence="3">The sequence shown here is derived from an EMBL/GenBank/DDBJ whole genome shotgun (WGS) entry which is preliminary data.</text>
</comment>
<feature type="compositionally biased region" description="Polar residues" evidence="1">
    <location>
        <begin position="241"/>
        <end position="251"/>
    </location>
</feature>
<evidence type="ECO:0000313" key="4">
    <source>
        <dbReference type="Proteomes" id="UP001153076"/>
    </source>
</evidence>
<dbReference type="InterPro" id="IPR019448">
    <property type="entry name" value="NT-C2"/>
</dbReference>
<evidence type="ECO:0000256" key="1">
    <source>
        <dbReference type="SAM" id="MobiDB-lite"/>
    </source>
</evidence>
<evidence type="ECO:0000313" key="3">
    <source>
        <dbReference type="EMBL" id="KAJ8440725.1"/>
    </source>
</evidence>
<dbReference type="Proteomes" id="UP001153076">
    <property type="component" value="Unassembled WGS sequence"/>
</dbReference>
<accession>A0A9Q1KD29</accession>
<gene>
    <name evidence="3" type="ORF">Cgig2_005456</name>
</gene>
<proteinExistence type="predicted"/>
<feature type="domain" description="C2 NT-type" evidence="2">
    <location>
        <begin position="9"/>
        <end position="173"/>
    </location>
</feature>
<keyword evidence="4" id="KW-1185">Reference proteome</keyword>
<feature type="compositionally biased region" description="Acidic residues" evidence="1">
    <location>
        <begin position="252"/>
        <end position="271"/>
    </location>
</feature>
<sequence length="786" mass="87870">MVVNMIKWRPWPPSQSKKFEAKIMVRCLTGLQQIEGDDHGLSKLTVEIKWKGSRTNGFRSLRKRRVKRVSTREESLGENGVVQWDEEFKTICGFCGSKDKVDGVFNPWEVAFLVFNSSEKRSKKRVPISEPAVLNLAEFASVEDARELQINVPLTILRRCFNYSPALCISLSLMELRTSQEISEEVQRPVMFAPLSPCFGTSLPTKKDEGSTLRSSLRKVKSLTDYVSSKRTKKADHGEASSDSNKFSTGSEDSEYPFDTDSLDDTDEDESGETKEDTDVQKSVSYGTLVDANLAGGALDLRITCEDEDLLYYSNNSRDIGSSPAKDFGAEASEQVLRQSPRFRILAWRKRRLSFKSPKVKGEPLLKKDYAEEGGDDIDFDRRQLSSSDESVAQIEGSTGSGTFVSEFGDDNFAVGSWEQKDILSRDGGMKLQTHVFFASIDQRSERAAGESACTALVAVIADWLHSNRREMPIKCEFDHLIREGSLQWRNLCENDVYRKRFPDKHFDLETVLQAKIRPLSVVPERSFIGFFHPEGLEEECFGFLRGAMSFDNIWDEISQAASEQSPDSEPLVYVVSWNDHFFLLRVDWDAYYIIDTLGERLFEGCQQAYVLKFDQNSTIERIPTKATSENEKPTKEKAENSSSQAVKFESGSPDQGSGEGNEGEEMVVCKGKESCKEYIKSFLAAIPIRELQADMKKGLMASTPLHHRLQIEFNYTVQFLPTPAEYVAPEIVADFPAPSDNDVAEPAVADAAELTATEVVVPVAADVSVLNVANAPVAMVALAVS</sequence>
<protein>
    <recommendedName>
        <fullName evidence="2">C2 NT-type domain-containing protein</fullName>
    </recommendedName>
</protein>
<evidence type="ECO:0000259" key="2">
    <source>
        <dbReference type="PROSITE" id="PS51840"/>
    </source>
</evidence>
<dbReference type="PANTHER" id="PTHR31182:SF23">
    <property type="entry name" value="SPLICING FACTOR 3A SUBUNIT"/>
    <property type="match status" value="1"/>
</dbReference>
<dbReference type="Pfam" id="PF10358">
    <property type="entry name" value="NT-C2"/>
    <property type="match status" value="1"/>
</dbReference>
<reference evidence="3" key="1">
    <citation type="submission" date="2022-04" db="EMBL/GenBank/DDBJ databases">
        <title>Carnegiea gigantea Genome sequencing and assembly v2.</title>
        <authorList>
            <person name="Copetti D."/>
            <person name="Sanderson M.J."/>
            <person name="Burquez A."/>
            <person name="Wojciechowski M.F."/>
        </authorList>
    </citation>
    <scope>NUCLEOTIDE SEQUENCE</scope>
    <source>
        <strain evidence="3">SGP5-SGP5p</strain>
        <tissue evidence="3">Aerial part</tissue>
    </source>
</reference>
<dbReference type="EMBL" id="JAKOGI010000185">
    <property type="protein sequence ID" value="KAJ8440725.1"/>
    <property type="molecule type" value="Genomic_DNA"/>
</dbReference>
<feature type="compositionally biased region" description="Basic and acidic residues" evidence="1">
    <location>
        <begin position="629"/>
        <end position="640"/>
    </location>
</feature>